<keyword evidence="2" id="KW-1133">Transmembrane helix</keyword>
<organism evidence="3 4">
    <name type="scientific">Nocardioides imazamoxiresistens</name>
    <dbReference type="NCBI Taxonomy" id="3231893"/>
    <lineage>
        <taxon>Bacteria</taxon>
        <taxon>Bacillati</taxon>
        <taxon>Actinomycetota</taxon>
        <taxon>Actinomycetes</taxon>
        <taxon>Propionibacteriales</taxon>
        <taxon>Nocardioidaceae</taxon>
        <taxon>Nocardioides</taxon>
    </lineage>
</organism>
<protein>
    <submittedName>
        <fullName evidence="3">Uncharacterized protein</fullName>
    </submittedName>
</protein>
<evidence type="ECO:0000313" key="4">
    <source>
        <dbReference type="Proteomes" id="UP001268542"/>
    </source>
</evidence>
<accession>A0ABU3PWI9</accession>
<name>A0ABU3PWI9_9ACTN</name>
<keyword evidence="4" id="KW-1185">Reference proteome</keyword>
<feature type="transmembrane region" description="Helical" evidence="2">
    <location>
        <begin position="42"/>
        <end position="64"/>
    </location>
</feature>
<dbReference type="EMBL" id="JAVYII010000003">
    <property type="protein sequence ID" value="MDT9593202.1"/>
    <property type="molecule type" value="Genomic_DNA"/>
</dbReference>
<evidence type="ECO:0000256" key="1">
    <source>
        <dbReference type="SAM" id="MobiDB-lite"/>
    </source>
</evidence>
<sequence>MSGHQPPPPPPAGPPGPPGPPGFQGPPTAPLPQPPRRGGWKVVLPAVLGVLALVAAIAVIVWVLSTREDDTDDAGGSGGSGDDRSSAESEGTGSGDDDTDGGGDAGAFCDAVLVVEEVVDDQPDEDMDLGEAIEALEGAPPPDSAGEDVTAGYEAYLDVLREADGGSRDDADDLIGELERDGDFVAFATYAQQECFEDPDDDATDDATDDGSDDPDDSDDSGDRDGSGRGDGPGGNGIGGEIDPDRED</sequence>
<keyword evidence="2" id="KW-0472">Membrane</keyword>
<feature type="region of interest" description="Disordered" evidence="1">
    <location>
        <begin position="191"/>
        <end position="248"/>
    </location>
</feature>
<feature type="compositionally biased region" description="Gly residues" evidence="1">
    <location>
        <begin position="229"/>
        <end position="240"/>
    </location>
</feature>
<evidence type="ECO:0000313" key="3">
    <source>
        <dbReference type="EMBL" id="MDT9593202.1"/>
    </source>
</evidence>
<gene>
    <name evidence="3" type="ORF">RDV89_08990</name>
</gene>
<feature type="region of interest" description="Disordered" evidence="1">
    <location>
        <begin position="69"/>
        <end position="106"/>
    </location>
</feature>
<dbReference type="RefSeq" id="WP_315732636.1">
    <property type="nucleotide sequence ID" value="NZ_JAVYII010000003.1"/>
</dbReference>
<comment type="caution">
    <text evidence="3">The sequence shown here is derived from an EMBL/GenBank/DDBJ whole genome shotgun (WGS) entry which is preliminary data.</text>
</comment>
<keyword evidence="2" id="KW-0812">Transmembrane</keyword>
<feature type="region of interest" description="Disordered" evidence="1">
    <location>
        <begin position="1"/>
        <end position="34"/>
    </location>
</feature>
<proteinExistence type="predicted"/>
<dbReference type="Proteomes" id="UP001268542">
    <property type="component" value="Unassembled WGS sequence"/>
</dbReference>
<reference evidence="3 4" key="1">
    <citation type="submission" date="2023-08" db="EMBL/GenBank/DDBJ databases">
        <title>Nocardioides seae sp. nov., a bacterium isolated from a soil.</title>
        <authorList>
            <person name="Wang X."/>
        </authorList>
    </citation>
    <scope>NUCLEOTIDE SEQUENCE [LARGE SCALE GENOMIC DNA]</scope>
    <source>
        <strain evidence="3 4">YZH12</strain>
    </source>
</reference>
<evidence type="ECO:0000256" key="2">
    <source>
        <dbReference type="SAM" id="Phobius"/>
    </source>
</evidence>
<feature type="compositionally biased region" description="Acidic residues" evidence="1">
    <location>
        <begin position="195"/>
        <end position="220"/>
    </location>
</feature>